<keyword evidence="3" id="KW-0378">Hydrolase</keyword>
<gene>
    <name evidence="6" type="ORF">CASFOL_031741</name>
</gene>
<feature type="domain" description="Ubiquitin-like protease family profile" evidence="5">
    <location>
        <begin position="595"/>
        <end position="779"/>
    </location>
</feature>
<dbReference type="SUPFAM" id="SSF54001">
    <property type="entry name" value="Cysteine proteinases"/>
    <property type="match status" value="1"/>
</dbReference>
<dbReference type="GO" id="GO:0008233">
    <property type="term" value="F:peptidase activity"/>
    <property type="evidence" value="ECO:0007669"/>
    <property type="project" value="UniProtKB-KW"/>
</dbReference>
<proteinExistence type="inferred from homology"/>
<keyword evidence="2" id="KW-0645">Protease</keyword>
<evidence type="ECO:0000256" key="4">
    <source>
        <dbReference type="SAM" id="MobiDB-lite"/>
    </source>
</evidence>
<dbReference type="AlphaFoldDB" id="A0ABD3C5K1"/>
<feature type="compositionally biased region" description="Basic residues" evidence="4">
    <location>
        <begin position="24"/>
        <end position="36"/>
    </location>
</feature>
<dbReference type="PROSITE" id="PS50600">
    <property type="entry name" value="ULP_PROTEASE"/>
    <property type="match status" value="1"/>
</dbReference>
<dbReference type="PANTHER" id="PTHR34835:SF34">
    <property type="entry name" value="OS08G0555500 PROTEIN"/>
    <property type="match status" value="1"/>
</dbReference>
<evidence type="ECO:0000313" key="7">
    <source>
        <dbReference type="Proteomes" id="UP001632038"/>
    </source>
</evidence>
<name>A0ABD3C5K1_9LAMI</name>
<comment type="caution">
    <text evidence="6">The sequence shown here is derived from an EMBL/GenBank/DDBJ whole genome shotgun (WGS) entry which is preliminary data.</text>
</comment>
<dbReference type="GO" id="GO:0006508">
    <property type="term" value="P:proteolysis"/>
    <property type="evidence" value="ECO:0007669"/>
    <property type="project" value="UniProtKB-KW"/>
</dbReference>
<organism evidence="6 7">
    <name type="scientific">Castilleja foliolosa</name>
    <dbReference type="NCBI Taxonomy" id="1961234"/>
    <lineage>
        <taxon>Eukaryota</taxon>
        <taxon>Viridiplantae</taxon>
        <taxon>Streptophyta</taxon>
        <taxon>Embryophyta</taxon>
        <taxon>Tracheophyta</taxon>
        <taxon>Spermatophyta</taxon>
        <taxon>Magnoliopsida</taxon>
        <taxon>eudicotyledons</taxon>
        <taxon>Gunneridae</taxon>
        <taxon>Pentapetalae</taxon>
        <taxon>asterids</taxon>
        <taxon>lamiids</taxon>
        <taxon>Lamiales</taxon>
        <taxon>Orobanchaceae</taxon>
        <taxon>Pedicularideae</taxon>
        <taxon>Castillejinae</taxon>
        <taxon>Castilleja</taxon>
    </lineage>
</organism>
<reference evidence="7" key="1">
    <citation type="journal article" date="2024" name="IScience">
        <title>Strigolactones Initiate the Formation of Haustorium-like Structures in Castilleja.</title>
        <authorList>
            <person name="Buerger M."/>
            <person name="Peterson D."/>
            <person name="Chory J."/>
        </authorList>
    </citation>
    <scope>NUCLEOTIDE SEQUENCE [LARGE SCALE GENOMIC DNA]</scope>
</reference>
<dbReference type="InterPro" id="IPR003653">
    <property type="entry name" value="Peptidase_C48_C"/>
</dbReference>
<dbReference type="Proteomes" id="UP001632038">
    <property type="component" value="Unassembled WGS sequence"/>
</dbReference>
<feature type="region of interest" description="Disordered" evidence="4">
    <location>
        <begin position="1"/>
        <end position="66"/>
    </location>
</feature>
<evidence type="ECO:0000259" key="5">
    <source>
        <dbReference type="PROSITE" id="PS50600"/>
    </source>
</evidence>
<evidence type="ECO:0000256" key="2">
    <source>
        <dbReference type="ARBA" id="ARBA00022670"/>
    </source>
</evidence>
<evidence type="ECO:0000256" key="1">
    <source>
        <dbReference type="ARBA" id="ARBA00005234"/>
    </source>
</evidence>
<protein>
    <recommendedName>
        <fullName evidence="5">Ubiquitin-like protease family profile domain-containing protein</fullName>
    </recommendedName>
</protein>
<dbReference type="Pfam" id="PF02902">
    <property type="entry name" value="Peptidase_C48"/>
    <property type="match status" value="1"/>
</dbReference>
<dbReference type="EMBL" id="JAVIJP010000053">
    <property type="protein sequence ID" value="KAL3625073.1"/>
    <property type="molecule type" value="Genomic_DNA"/>
</dbReference>
<dbReference type="Gene3D" id="3.40.395.10">
    <property type="entry name" value="Adenoviral Proteinase, Chain A"/>
    <property type="match status" value="1"/>
</dbReference>
<evidence type="ECO:0000256" key="3">
    <source>
        <dbReference type="ARBA" id="ARBA00022801"/>
    </source>
</evidence>
<dbReference type="InterPro" id="IPR038765">
    <property type="entry name" value="Papain-like_cys_pep_sf"/>
</dbReference>
<dbReference type="PANTHER" id="PTHR34835">
    <property type="entry name" value="OS07G0283600 PROTEIN-RELATED"/>
    <property type="match status" value="1"/>
</dbReference>
<accession>A0ABD3C5K1</accession>
<keyword evidence="7" id="KW-1185">Reference proteome</keyword>
<evidence type="ECO:0000313" key="6">
    <source>
        <dbReference type="EMBL" id="KAL3625073.1"/>
    </source>
</evidence>
<comment type="similarity">
    <text evidence="1">Belongs to the peptidase C48 family.</text>
</comment>
<sequence>MLTRSEKAKQNAPDDLDVGENKGSGKRRQQQKKKKSPAVEENVAPTTLPPLKEKKSAAKKRKQVVEEVSDVEVDKVEEKQKKKRKRYDSDFVIHCKPNGLCELVGALKGAQEEDVKAVGFGGMLRISGISVTKTDLIRWLVERFNGHSQMLTISNMVSFVVTLDDICDLFLLPNGGLEVVRTEVKKDAPNRLLVEWEEKYGFKRTVSLTDMKKILETKFGDVGGPDFQRLFVLYSISSFLAPVSSQKMDWGLLECVGDVGKIASYNWCSYVLDRLCRGVETFRTSPTSKNISGCVLVLQILYFQRLKWKGRAEPSSLPLIQHWTTEKFKRRMSEELSAGGWGQGEWMMSMYPISGKVAGANDDEGLRENERAEVAGKKGEGVDDGCAQEVGPVQPTKSIHFELMGDEKDDEEIRRIAQDDTHEAILLLKRDMDIVSRVHQKRLLKLVQHVKEKDCGGESCVDTGMTESQKFFSDEQVLRLCDQIEANHKRMQELTSIPGPSFELLTPEPRYKIDAETKAAIEEMYRSEEEVAGIPDDCWPVSENSDFKCLFMRKYMKSSGDMSRKEKDVVDYCLSHRTLFEKVEKPNVFAHRCEYFISFDDIATLNDGRFVSTAVIDAWALMLNKRGGSNCFYMNTQHSLHLHNLVNGVQGEVDFAKKVRGCWDHWAKNMGDSANWVSIDFIFIPIWIAEHFFAVVVNFVEQKVQNLDNMVHSKLKNALYENMQKTVKSQMAIFLEEKEHPKAGDIEQYVVEDVRFAWKGCAGANGDCGIFLMNHMEFFRGHPYENPSLKNRADRRSLRAKYCATLLLSDVNDMKNRLERDVLEFSNSRK</sequence>